<gene>
    <name evidence="1" type="ORF">LCGC14_0263090</name>
</gene>
<protein>
    <submittedName>
        <fullName evidence="1">Uncharacterized protein</fullName>
    </submittedName>
</protein>
<dbReference type="GO" id="GO:0009055">
    <property type="term" value="F:electron transfer activity"/>
    <property type="evidence" value="ECO:0007669"/>
    <property type="project" value="InterPro"/>
</dbReference>
<dbReference type="EMBL" id="LAZR01000142">
    <property type="protein sequence ID" value="KKN87039.1"/>
    <property type="molecule type" value="Genomic_DNA"/>
</dbReference>
<dbReference type="GO" id="GO:0019646">
    <property type="term" value="P:aerobic electron transport chain"/>
    <property type="evidence" value="ECO:0007669"/>
    <property type="project" value="InterPro"/>
</dbReference>
<evidence type="ECO:0000313" key="1">
    <source>
        <dbReference type="EMBL" id="KKN87039.1"/>
    </source>
</evidence>
<name>A0A0F9U604_9ZZZZ</name>
<organism evidence="1">
    <name type="scientific">marine sediment metagenome</name>
    <dbReference type="NCBI Taxonomy" id="412755"/>
    <lineage>
        <taxon>unclassified sequences</taxon>
        <taxon>metagenomes</taxon>
        <taxon>ecological metagenomes</taxon>
    </lineage>
</organism>
<dbReference type="Gene3D" id="4.10.490.10">
    <property type="entry name" value="High potential iron-sulphur protein"/>
    <property type="match status" value="1"/>
</dbReference>
<sequence>MMKGILPPTPKPVAMLMQTMMQTAFVTPRLGVPKLGQDQVDYGITERKKRCSNCAFFVSPTQSCIVVEGNIAPNGLCDAWLRNVLTAPVLTFKGLDISDFWRLVGEKDWYAHNVVAVFPEQGLVIIEDGSSIPGGNRFGMPFEFINMHTHNNHGWSDEEVQQFLL</sequence>
<reference evidence="1" key="1">
    <citation type="journal article" date="2015" name="Nature">
        <title>Complex archaea that bridge the gap between prokaryotes and eukaryotes.</title>
        <authorList>
            <person name="Spang A."/>
            <person name="Saw J.H."/>
            <person name="Jorgensen S.L."/>
            <person name="Zaremba-Niedzwiedzka K."/>
            <person name="Martijn J."/>
            <person name="Lind A.E."/>
            <person name="van Eijk R."/>
            <person name="Schleper C."/>
            <person name="Guy L."/>
            <person name="Ettema T.J."/>
        </authorList>
    </citation>
    <scope>NUCLEOTIDE SEQUENCE</scope>
</reference>
<dbReference type="AlphaFoldDB" id="A0A0F9U604"/>
<proteinExistence type="predicted"/>
<comment type="caution">
    <text evidence="1">The sequence shown here is derived from an EMBL/GenBank/DDBJ whole genome shotgun (WGS) entry which is preliminary data.</text>
</comment>
<accession>A0A0F9U604</accession>
<dbReference type="SUPFAM" id="SSF57652">
    <property type="entry name" value="HIPIP (high potential iron protein)"/>
    <property type="match status" value="1"/>
</dbReference>
<dbReference type="InterPro" id="IPR036369">
    <property type="entry name" value="HIPIP_sf"/>
</dbReference>